<dbReference type="AGR" id="Xenbase:XB-GENE-1016688"/>
<feature type="compositionally biased region" description="Acidic residues" evidence="2">
    <location>
        <begin position="109"/>
        <end position="136"/>
    </location>
</feature>
<feature type="compositionally biased region" description="Acidic residues" evidence="2">
    <location>
        <begin position="153"/>
        <end position="164"/>
    </location>
</feature>
<feature type="compositionally biased region" description="Acidic residues" evidence="2">
    <location>
        <begin position="85"/>
        <end position="101"/>
    </location>
</feature>
<reference evidence="6" key="3">
    <citation type="submission" date="2024-06" db="UniProtKB">
        <authorList>
            <consortium name="RefSeq"/>
        </authorList>
    </citation>
    <scope>NUCLEOTIDE SEQUENCE [LARGE SCALE GENOMIC DNA]</scope>
    <source>
        <strain evidence="6">J_2021</strain>
    </source>
</reference>
<organism evidence="5">
    <name type="scientific">Xenopus laevis</name>
    <name type="common">African clawed frog</name>
    <dbReference type="NCBI Taxonomy" id="8355"/>
    <lineage>
        <taxon>Eukaryota</taxon>
        <taxon>Metazoa</taxon>
        <taxon>Chordata</taxon>
        <taxon>Craniata</taxon>
        <taxon>Vertebrata</taxon>
        <taxon>Euteleostomi</taxon>
        <taxon>Amphibia</taxon>
        <taxon>Batrachia</taxon>
        <taxon>Anura</taxon>
        <taxon>Pipoidea</taxon>
        <taxon>Pipidae</taxon>
        <taxon>Xenopodinae</taxon>
        <taxon>Xenopus</taxon>
        <taxon>Xenopus</taxon>
    </lineage>
</organism>
<feature type="compositionally biased region" description="Basic and acidic residues" evidence="2">
    <location>
        <begin position="64"/>
        <end position="81"/>
    </location>
</feature>
<gene>
    <name evidence="7 8" type="primary">aatf.S</name>
    <name evidence="7" type="synonym">aatf</name>
</gene>
<dbReference type="InterPro" id="IPR025160">
    <property type="entry name" value="AATF"/>
</dbReference>
<accession>Q2VPF7</accession>
<dbReference type="Proteomes" id="UP000186698">
    <property type="component" value="Chromosome 2S"/>
</dbReference>
<dbReference type="GO" id="GO:0006357">
    <property type="term" value="P:regulation of transcription by RNA polymerase II"/>
    <property type="evidence" value="ECO:0007669"/>
    <property type="project" value="TreeGrafter"/>
</dbReference>
<dbReference type="EMBL" id="BC108846">
    <property type="protein sequence ID" value="AAI08847.1"/>
    <property type="molecule type" value="mRNA"/>
</dbReference>
<proteinExistence type="evidence at transcript level"/>
<feature type="region of interest" description="Disordered" evidence="2">
    <location>
        <begin position="1"/>
        <end position="28"/>
    </location>
</feature>
<sequence length="535" mass="61312">MAASLSEELASLLNPQPKFTDPEDDQDEATVARVIDRYEDDGNEDDVPMVSQLRRTSASFVDTDRRYLGKATSRKDLKAEFGGELSDEDSDEDGASVDEELASASGSGDSEEERESENEEDEREDHEEDLESESLNEEDKREDLEVGDSNLSVDEESDQEPDTYEDSHKHDSSNSGLQDDGEVLTFSKEKVSKDFEKGQAIKNQIAIWDQLLEGRIKIQKAILLANQLPQANAFAIFKKEGGSEFSKAQKNNYKALKELMRSLAELQDELLYQFPETQHLIDGKKCKPESDDEIPSDEEDGVEDDVEKTKRERPPKRKLEVDEYPEFMAKRFAAFRTYRNNTLQKWHDKTKLSGKIGKGFGAFERSILTQIEQIMMDKERLLRRTQTKRSFYRILGKPLDSPNVPEAVPNEAMDIQQEAKSNSHLKDQDEELFDDDDFYHQLLREVIERKTSSLDPNDQVAMGRQWLAIQKLRSKIKKKVDTKASKGRKIRYHVHSKLVSFMAPIDHSTMNDDARTELYQSLFGKSKCPDEEKQI</sequence>
<reference evidence="7" key="1">
    <citation type="journal article" date="2002" name="Dev. Dyn.">
        <title>Genetic and genomic tools for Xenopus research: The NIH Xenopus initiative.</title>
        <authorList>
            <person name="Klein S.L."/>
            <person name="Strausberg R.L."/>
            <person name="Wagner L."/>
            <person name="Pontius J."/>
            <person name="Clifton S.W."/>
            <person name="Richardson P."/>
        </authorList>
    </citation>
    <scope>NUCLEOTIDE SEQUENCE</scope>
</reference>
<feature type="region of interest" description="Disordered" evidence="2">
    <location>
        <begin position="282"/>
        <end position="316"/>
    </location>
</feature>
<dbReference type="Xenbase" id="XB-GENE-1016688">
    <property type="gene designation" value="aatf.S"/>
</dbReference>
<dbReference type="GeneID" id="100381006"/>
<feature type="compositionally biased region" description="Acidic residues" evidence="2">
    <location>
        <begin position="290"/>
        <end position="306"/>
    </location>
</feature>
<evidence type="ECO:0000259" key="3">
    <source>
        <dbReference type="Pfam" id="PF08164"/>
    </source>
</evidence>
<evidence type="ECO:0000313" key="6">
    <source>
        <dbReference type="Proteomes" id="UP000186698"/>
    </source>
</evidence>
<dbReference type="GO" id="GO:0005730">
    <property type="term" value="C:nucleolus"/>
    <property type="evidence" value="ECO:0000318"/>
    <property type="project" value="GO_Central"/>
</dbReference>
<dbReference type="Bgee" id="100381006">
    <property type="expression patterns" value="Expressed in gastrula and 19 other cell types or tissues"/>
</dbReference>
<dbReference type="PANTHER" id="PTHR15565:SF0">
    <property type="entry name" value="PROTEIN AATF"/>
    <property type="match status" value="1"/>
</dbReference>
<evidence type="ECO:0000256" key="2">
    <source>
        <dbReference type="SAM" id="MobiDB-lite"/>
    </source>
</evidence>
<evidence type="ECO:0000259" key="4">
    <source>
        <dbReference type="Pfam" id="PF13339"/>
    </source>
</evidence>
<dbReference type="PANTHER" id="PTHR15565">
    <property type="entry name" value="AATF PROTEIN APOPTOSIS ANTAGONIZING TRANSCRIPTION FACTOR"/>
    <property type="match status" value="1"/>
</dbReference>
<feature type="domain" description="Apoptosis-antagonizing transcription factor C-terminal" evidence="3">
    <location>
        <begin position="439"/>
        <end position="523"/>
    </location>
</feature>
<feature type="domain" description="AATF leucine zipper-containing" evidence="4">
    <location>
        <begin position="194"/>
        <end position="349"/>
    </location>
</feature>
<dbReference type="AlphaFoldDB" id="Q2VPF7"/>
<reference evidence="7" key="4">
    <citation type="submission" date="2025-04" db="UniProtKB">
        <authorList>
            <consortium name="RefSeq"/>
        </authorList>
    </citation>
    <scope>IDENTIFICATION</scope>
</reference>
<dbReference type="OrthoDB" id="5783963at2759"/>
<feature type="compositionally biased region" description="Basic and acidic residues" evidence="2">
    <location>
        <begin position="307"/>
        <end position="316"/>
    </location>
</feature>
<dbReference type="InterPro" id="IPR012617">
    <property type="entry name" value="AATF_C"/>
</dbReference>
<feature type="compositionally biased region" description="Low complexity" evidence="2">
    <location>
        <begin position="1"/>
        <end position="13"/>
    </location>
</feature>
<dbReference type="Pfam" id="PF13339">
    <property type="entry name" value="AATF-Che1"/>
    <property type="match status" value="1"/>
</dbReference>
<protein>
    <submittedName>
        <fullName evidence="7">Apoptosis antagonizing transcription factor S homeolog</fullName>
    </submittedName>
</protein>
<dbReference type="InterPro" id="IPR039223">
    <property type="entry name" value="AATF/Bfr2"/>
</dbReference>
<evidence type="ECO:0000313" key="5">
    <source>
        <dbReference type="EMBL" id="AAI08847.1"/>
    </source>
</evidence>
<evidence type="ECO:0000256" key="1">
    <source>
        <dbReference type="ARBA" id="ARBA00008966"/>
    </source>
</evidence>
<feature type="region of interest" description="Disordered" evidence="2">
    <location>
        <begin position="64"/>
        <end position="185"/>
    </location>
</feature>
<comment type="similarity">
    <text evidence="1">Belongs to the AATF family.</text>
</comment>
<reference evidence="5" key="2">
    <citation type="submission" date="2005-11" db="EMBL/GenBank/DDBJ databases">
        <authorList>
            <consortium name="NIH - Xenopus Gene Collection (XGC) project"/>
        </authorList>
    </citation>
    <scope>NUCLEOTIDE SEQUENCE [LARGE SCALE MRNA]</scope>
    <source>
        <tissue evidence="5">Ovary</tissue>
    </source>
</reference>
<dbReference type="Pfam" id="PF08164">
    <property type="entry name" value="TRAUB"/>
    <property type="match status" value="1"/>
</dbReference>
<dbReference type="KEGG" id="xla:100381006"/>
<name>Q2VPF7_XENLA</name>
<dbReference type="RefSeq" id="NP_001167477.1">
    <property type="nucleotide sequence ID" value="NM_001174006.1"/>
</dbReference>
<keyword evidence="6" id="KW-1185">Reference proteome</keyword>
<dbReference type="CTD" id="100381006"/>
<evidence type="ECO:0000313" key="8">
    <source>
        <dbReference type="Xenbase" id="XB-GENE-1016688"/>
    </source>
</evidence>
<evidence type="ECO:0000313" key="7">
    <source>
        <dbReference type="RefSeq" id="NP_001167477.1"/>
    </source>
</evidence>